<dbReference type="Gene3D" id="3.20.19.10">
    <property type="entry name" value="Aconitase, domain 4"/>
    <property type="match status" value="1"/>
</dbReference>
<gene>
    <name evidence="2" type="ORF">B723_22085</name>
</gene>
<dbReference type="PANTHER" id="PTHR43345:SF2">
    <property type="entry name" value="3-ISOPROPYLMALATE DEHYDRATASE SMALL SUBUNIT 1"/>
    <property type="match status" value="1"/>
</dbReference>
<dbReference type="AlphaFoldDB" id="A0A0K1QT95"/>
<keyword evidence="1" id="KW-0456">Lyase</keyword>
<dbReference type="InterPro" id="IPR050075">
    <property type="entry name" value="LeuD"/>
</dbReference>
<dbReference type="eggNOG" id="COG0066">
    <property type="taxonomic scope" value="Bacteria"/>
</dbReference>
<dbReference type="InterPro" id="IPR015928">
    <property type="entry name" value="Aconitase/3IPM_dehydase_swvl"/>
</dbReference>
<dbReference type="PANTHER" id="PTHR43345">
    <property type="entry name" value="3-ISOPROPYLMALATE DEHYDRATASE SMALL SUBUNIT 2-RELATED-RELATED"/>
    <property type="match status" value="1"/>
</dbReference>
<reference evidence="2 3" key="1">
    <citation type="journal article" date="2012" name="J. Bacteriol.">
        <title>Draft genome sequence of the cyanide-utilizing bacterium Pseudomonas fluorescens strain NCIMB 11764.</title>
        <authorList>
            <person name="Vilo C.A."/>
            <person name="Benedik M.J."/>
            <person name="Kunz D.A."/>
            <person name="Dong Q."/>
        </authorList>
    </citation>
    <scope>NUCLEOTIDE SEQUENCE [LARGE SCALE GENOMIC DNA]</scope>
    <source>
        <strain evidence="2 3">NCIMB 11764</strain>
    </source>
</reference>
<protein>
    <submittedName>
        <fullName evidence="2">3-isopropylmalate dehydratase</fullName>
    </submittedName>
</protein>
<evidence type="ECO:0000313" key="2">
    <source>
        <dbReference type="EMBL" id="AKV08928.1"/>
    </source>
</evidence>
<accession>A0A0K1QT95</accession>
<dbReference type="RefSeq" id="WP_017338970.1">
    <property type="nucleotide sequence ID" value="NZ_CP010945.1"/>
</dbReference>
<dbReference type="Proteomes" id="UP000017175">
    <property type="component" value="Chromosome"/>
</dbReference>
<evidence type="ECO:0000256" key="1">
    <source>
        <dbReference type="ARBA" id="ARBA00023239"/>
    </source>
</evidence>
<dbReference type="SUPFAM" id="SSF52016">
    <property type="entry name" value="LeuD/IlvD-like"/>
    <property type="match status" value="1"/>
</dbReference>
<evidence type="ECO:0000313" key="3">
    <source>
        <dbReference type="Proteomes" id="UP000017175"/>
    </source>
</evidence>
<name>A0A0K1QT95_PSEFL</name>
<sequence length="170" mass="19369">MSLLNLRGRVAYVFEEENFDIDQIVGVKNIRTSDAEALAKLAMSAYDEHFARDMRPGDVLVGAANFGYGHPHYPPMIAMRQLGITAVIAESFSPGYWWGEMAEGFPQIECPGITRLVKRWDEIEVDWQRLRVINHSQGTELTFRPFSQSDLHVLEAGGLIPYIKQQRQCR</sequence>
<dbReference type="GO" id="GO:0016829">
    <property type="term" value="F:lyase activity"/>
    <property type="evidence" value="ECO:0007669"/>
    <property type="project" value="UniProtKB-KW"/>
</dbReference>
<organism evidence="2 3">
    <name type="scientific">Pseudomonas fluorescens NCIMB 11764</name>
    <dbReference type="NCBI Taxonomy" id="1221522"/>
    <lineage>
        <taxon>Bacteria</taxon>
        <taxon>Pseudomonadati</taxon>
        <taxon>Pseudomonadota</taxon>
        <taxon>Gammaproteobacteria</taxon>
        <taxon>Pseudomonadales</taxon>
        <taxon>Pseudomonadaceae</taxon>
        <taxon>Pseudomonas</taxon>
    </lineage>
</organism>
<dbReference type="EMBL" id="CP010945">
    <property type="protein sequence ID" value="AKV08928.1"/>
    <property type="molecule type" value="Genomic_DNA"/>
</dbReference>
<dbReference type="OrthoDB" id="9777465at2"/>
<proteinExistence type="predicted"/>